<reference evidence="2 3" key="1">
    <citation type="submission" date="2011-09" db="EMBL/GenBank/DDBJ databases">
        <title>The draft genome of Treponema saccharophilum DSM 2985.</title>
        <authorList>
            <consortium name="US DOE Joint Genome Institute (JGI-PGF)"/>
            <person name="Lucas S."/>
            <person name="Copeland A."/>
            <person name="Lapidus A."/>
            <person name="Glavina del Rio T."/>
            <person name="Dalin E."/>
            <person name="Tice H."/>
            <person name="Bruce D."/>
            <person name="Goodwin L."/>
            <person name="Pitluck S."/>
            <person name="Peters L."/>
            <person name="Kyrpides N."/>
            <person name="Mavromatis K."/>
            <person name="Ivanova N."/>
            <person name="Markowitz V."/>
            <person name="Cheng J.-F."/>
            <person name="Hugenholtz P."/>
            <person name="Woyke T."/>
            <person name="Wu D."/>
            <person name="Gronow S."/>
            <person name="Wellnitz S."/>
            <person name="Brambilla E."/>
            <person name="Klenk H.-P."/>
            <person name="Eisen J.A."/>
        </authorList>
    </citation>
    <scope>NUCLEOTIDE SEQUENCE [LARGE SCALE GENOMIC DNA]</scope>
    <source>
        <strain evidence="2 3">DSM 2985</strain>
    </source>
</reference>
<dbReference type="EMBL" id="AGRW01000054">
    <property type="protein sequence ID" value="EIC00783.1"/>
    <property type="molecule type" value="Genomic_DNA"/>
</dbReference>
<proteinExistence type="predicted"/>
<protein>
    <submittedName>
        <fullName evidence="2">Putative amino acid permease</fullName>
    </submittedName>
</protein>
<sequence>MRSVSLVLNVICFVMLTLSLVLDMKAGRQVNMTVRLATLVLLAASIVFNILIILKR</sequence>
<comment type="caution">
    <text evidence="2">The sequence shown here is derived from an EMBL/GenBank/DDBJ whole genome shotgun (WGS) entry which is preliminary data.</text>
</comment>
<gene>
    <name evidence="2" type="ORF">TresaDRAFT_0256</name>
</gene>
<keyword evidence="1" id="KW-1133">Transmembrane helix</keyword>
<name>H7EPF0_9SPIR</name>
<dbReference type="Proteomes" id="UP000003571">
    <property type="component" value="Unassembled WGS sequence"/>
</dbReference>
<organism evidence="2 3">
    <name type="scientific">Treponema saccharophilum DSM 2985</name>
    <dbReference type="NCBI Taxonomy" id="907348"/>
    <lineage>
        <taxon>Bacteria</taxon>
        <taxon>Pseudomonadati</taxon>
        <taxon>Spirochaetota</taxon>
        <taxon>Spirochaetia</taxon>
        <taxon>Spirochaetales</taxon>
        <taxon>Treponemataceae</taxon>
        <taxon>Treponema</taxon>
    </lineage>
</organism>
<dbReference type="RefSeq" id="WP_002706481.1">
    <property type="nucleotide sequence ID" value="NZ_AGRW01000054.1"/>
</dbReference>
<feature type="transmembrane region" description="Helical" evidence="1">
    <location>
        <begin position="36"/>
        <end position="54"/>
    </location>
</feature>
<accession>H7EPF0</accession>
<evidence type="ECO:0000313" key="2">
    <source>
        <dbReference type="EMBL" id="EIC00783.1"/>
    </source>
</evidence>
<evidence type="ECO:0000256" key="1">
    <source>
        <dbReference type="SAM" id="Phobius"/>
    </source>
</evidence>
<feature type="transmembrane region" description="Helical" evidence="1">
    <location>
        <begin position="6"/>
        <end position="24"/>
    </location>
</feature>
<dbReference type="AlphaFoldDB" id="H7EPF0"/>
<keyword evidence="1" id="KW-0472">Membrane</keyword>
<evidence type="ECO:0000313" key="3">
    <source>
        <dbReference type="Proteomes" id="UP000003571"/>
    </source>
</evidence>
<keyword evidence="3" id="KW-1185">Reference proteome</keyword>
<keyword evidence="1" id="KW-0812">Transmembrane</keyword>
<dbReference type="PATRIC" id="fig|907348.3.peg.2850"/>